<dbReference type="Proteomes" id="UP001595909">
    <property type="component" value="Unassembled WGS sequence"/>
</dbReference>
<reference evidence="2" key="1">
    <citation type="journal article" date="2019" name="Int. J. Syst. Evol. Microbiol.">
        <title>The Global Catalogue of Microorganisms (GCM) 10K type strain sequencing project: providing services to taxonomists for standard genome sequencing and annotation.</title>
        <authorList>
            <consortium name="The Broad Institute Genomics Platform"/>
            <consortium name="The Broad Institute Genome Sequencing Center for Infectious Disease"/>
            <person name="Wu L."/>
            <person name="Ma J."/>
        </authorList>
    </citation>
    <scope>NUCLEOTIDE SEQUENCE [LARGE SCALE GENOMIC DNA]</scope>
    <source>
        <strain evidence="2">CCUG 50347</strain>
    </source>
</reference>
<organism evidence="1 2">
    <name type="scientific">Actinomycetospora chibensis</name>
    <dbReference type="NCBI Taxonomy" id="663606"/>
    <lineage>
        <taxon>Bacteria</taxon>
        <taxon>Bacillati</taxon>
        <taxon>Actinomycetota</taxon>
        <taxon>Actinomycetes</taxon>
        <taxon>Pseudonocardiales</taxon>
        <taxon>Pseudonocardiaceae</taxon>
        <taxon>Actinomycetospora</taxon>
    </lineage>
</organism>
<evidence type="ECO:0000313" key="2">
    <source>
        <dbReference type="Proteomes" id="UP001595909"/>
    </source>
</evidence>
<comment type="caution">
    <text evidence="1">The sequence shown here is derived from an EMBL/GenBank/DDBJ whole genome shotgun (WGS) entry which is preliminary data.</text>
</comment>
<protein>
    <submittedName>
        <fullName evidence="1">Histidine phosphatase family protein</fullName>
    </submittedName>
</protein>
<evidence type="ECO:0000313" key="1">
    <source>
        <dbReference type="EMBL" id="MFC4835395.1"/>
    </source>
</evidence>
<accession>A0ABV9RP66</accession>
<dbReference type="Gene3D" id="3.40.50.1240">
    <property type="entry name" value="Phosphoglycerate mutase-like"/>
    <property type="match status" value="1"/>
</dbReference>
<sequence>MSRVLLIRHGETHGYFDDVGLTDHGEAQARAKGKELAAVLPAGARVTMPHAPTARGTATAVTLREVLLAELGPGSDVSVGELVPDARFDSLQFLYGGEARESSGVAKHRLGLEGELPDWARAFDRFDTDFGAGSKLGGPIDRWMVSTDLHFEPPQVIAYRAWAGIRAQEPGTVALASSHSALLRAFASAALGHDVGEPRNLEHVDVEVHGDRATVTYRDEQAEVDVPAEVPPWLDPAYLDRGERAAHRW</sequence>
<dbReference type="SUPFAM" id="SSF53254">
    <property type="entry name" value="Phosphoglycerate mutase-like"/>
    <property type="match status" value="1"/>
</dbReference>
<proteinExistence type="predicted"/>
<dbReference type="InterPro" id="IPR013078">
    <property type="entry name" value="His_Pase_superF_clade-1"/>
</dbReference>
<dbReference type="EMBL" id="JBHSIM010000049">
    <property type="protein sequence ID" value="MFC4835395.1"/>
    <property type="molecule type" value="Genomic_DNA"/>
</dbReference>
<dbReference type="SMART" id="SM00855">
    <property type="entry name" value="PGAM"/>
    <property type="match status" value="1"/>
</dbReference>
<dbReference type="InterPro" id="IPR029033">
    <property type="entry name" value="His_PPase_superfam"/>
</dbReference>
<name>A0ABV9RP66_9PSEU</name>
<gene>
    <name evidence="1" type="ORF">ACFPEL_23495</name>
</gene>
<keyword evidence="2" id="KW-1185">Reference proteome</keyword>
<dbReference type="RefSeq" id="WP_274187097.1">
    <property type="nucleotide sequence ID" value="NZ_BAABHN010000049.1"/>
</dbReference>